<keyword evidence="3" id="KW-0805">Transcription regulation</keyword>
<dbReference type="Gene3D" id="6.10.140.2040">
    <property type="match status" value="1"/>
</dbReference>
<dbReference type="AlphaFoldDB" id="A0A914AJD7"/>
<dbReference type="OrthoDB" id="197676at2759"/>
<keyword evidence="12" id="KW-1185">Reference proteome</keyword>
<evidence type="ECO:0000256" key="2">
    <source>
        <dbReference type="ARBA" id="ARBA00022737"/>
    </source>
</evidence>
<evidence type="ECO:0000256" key="6">
    <source>
        <dbReference type="ARBA" id="ARBA00023242"/>
    </source>
</evidence>
<feature type="region of interest" description="Disordered" evidence="9">
    <location>
        <begin position="386"/>
        <end position="420"/>
    </location>
</feature>
<feature type="compositionally biased region" description="Basic and acidic residues" evidence="9">
    <location>
        <begin position="327"/>
        <end position="337"/>
    </location>
</feature>
<feature type="compositionally biased region" description="Low complexity" evidence="9">
    <location>
        <begin position="686"/>
        <end position="706"/>
    </location>
</feature>
<protein>
    <recommendedName>
        <fullName evidence="10">SAP domain-containing protein</fullName>
    </recommendedName>
</protein>
<keyword evidence="6" id="KW-0539">Nucleus</keyword>
<feature type="compositionally biased region" description="Low complexity" evidence="9">
    <location>
        <begin position="239"/>
        <end position="267"/>
    </location>
</feature>
<feature type="compositionally biased region" description="Polar residues" evidence="9">
    <location>
        <begin position="601"/>
        <end position="610"/>
    </location>
</feature>
<dbReference type="EnsemblMetazoa" id="XM_038207596.1">
    <property type="protein sequence ID" value="XP_038063524.1"/>
    <property type="gene ID" value="LOC119734226"/>
</dbReference>
<feature type="compositionally biased region" description="Polar residues" evidence="9">
    <location>
        <begin position="205"/>
        <end position="231"/>
    </location>
</feature>
<feature type="domain" description="SAP" evidence="10">
    <location>
        <begin position="455"/>
        <end position="489"/>
    </location>
</feature>
<dbReference type="GO" id="GO:0005634">
    <property type="term" value="C:nucleus"/>
    <property type="evidence" value="ECO:0007669"/>
    <property type="project" value="UniProtKB-SubCell"/>
</dbReference>
<feature type="region of interest" description="Disordered" evidence="9">
    <location>
        <begin position="803"/>
        <end position="856"/>
    </location>
</feature>
<reference evidence="11" key="1">
    <citation type="submission" date="2022-11" db="UniProtKB">
        <authorList>
            <consortium name="EnsemblMetazoa"/>
        </authorList>
    </citation>
    <scope>IDENTIFICATION</scope>
</reference>
<feature type="region of interest" description="Disordered" evidence="9">
    <location>
        <begin position="187"/>
        <end position="268"/>
    </location>
</feature>
<dbReference type="InterPro" id="IPR036361">
    <property type="entry name" value="SAP_dom_sf"/>
</dbReference>
<sequence length="1074" mass="116318">MSLLARAFAVVFSPGMVTGPAAYMTKKQKQKRSKKSRKSAVAKELEKQDKKLLALRLKLRRPREELVSQGIMPPLKSSPGFHEQRQRLERAKVGDSLQRKIRLRPEKSHLVNQHILADTHVDPLVNATQQRLKRSRLEQDLDSKIKNRPGPLELIEGNILKTENMLVEQAVKDGKVKFLKTNSLDIGPYEFDEDSQEGFSDEALSPSQSDVSQAESQLSRGSLPSAQSSSAFADHSKTLQQQQQQLQQQQKQQQQRSSVSSPSQLLSPKAGQTFVTIKQEPGLISPPPITSNSFTPISAVSNITLSSGKVTPSPRQPRKKQTKRPKPKEIKFHEYKPPNEQSSKPQQASTVSNPYNLLLMQQQLYLQLQLLQQQQLILPNTANQKQNTASASSSNTSVTSTHTTSNPTATTTAAAGAAVPTAPVTPPVPVAVKQQPDVKPNIAALQGKPRGLSNLEDMKVSELKLELKNRGLHVSGTKPQLVERLRPHVEQQVTTSATSPNEVSTTTVTSSTRVSSSTDLDVPFSETASTVQGSLSTPPVSPEYRSSFSVTSEPMSPGSAFDPMSPPTFQNVLTTPVCSPDTVSTTNQQTMSGSGREGSPFDQTMPTLESPQPLPPASSILPVDILNSDNTTQDMMDVSSLDTNTAGSQISNDLLLQQQLKIQELERMLQLSQMQLQMQQLQQPNLSPLSLSQSSTQQHQQQQQSPAGKTTTLSPQQLQPEGKPSAFMFHSKDFAHTLNQQPKVFSFATPPPNGQPFLFSKQQSPDTQSIALPNGMVASKAASLPSSPTERNVLGIGSGMTRSVTQPTFANPPPNYEEAVRQVKERKSQGNTPVNGSPVGSPPKGNIANSDPRSTKCQDLDDLLEVLVDHGYQIPITPKFRDMQRTLHNSTGGLTTITHSVVRGRGGSIDLKLPVPGPSPPPPMTHSYPSTDLPMEVDPTDLNISSLDLGDTSGGGGMARGERTGRTLSAPFDIPMTTIDACETSMDTGKDVGASGSTNPDNDLNWLDLVIPSSASGLTPVSATPPTFNMDGAFGATLGKDPFPLNLLDLNDISTPTDLHHLEDDVWDNIPIAE</sequence>
<dbReference type="Gene3D" id="6.10.150.10">
    <property type="match status" value="1"/>
</dbReference>
<feature type="region of interest" description="Disordered" evidence="9">
    <location>
        <begin position="950"/>
        <end position="970"/>
    </location>
</feature>
<feature type="coiled-coil region" evidence="8">
    <location>
        <begin position="655"/>
        <end position="682"/>
    </location>
</feature>
<dbReference type="GO" id="GO:0045944">
    <property type="term" value="P:positive regulation of transcription by RNA polymerase II"/>
    <property type="evidence" value="ECO:0007669"/>
    <property type="project" value="TreeGrafter"/>
</dbReference>
<evidence type="ECO:0000313" key="11">
    <source>
        <dbReference type="EnsemblMetazoa" id="XP_038063524.1"/>
    </source>
</evidence>
<dbReference type="PANTHER" id="PTHR22793:SF12">
    <property type="entry name" value="MYOCARDIN-RELATED TRANSCRIPTION FACTOR, ISOFORM H"/>
    <property type="match status" value="1"/>
</dbReference>
<feature type="compositionally biased region" description="Polar residues" evidence="9">
    <location>
        <begin position="339"/>
        <end position="349"/>
    </location>
</feature>
<dbReference type="SMART" id="SM00707">
    <property type="entry name" value="RPEL"/>
    <property type="match status" value="3"/>
</dbReference>
<feature type="compositionally biased region" description="Basic residues" evidence="9">
    <location>
        <begin position="316"/>
        <end position="326"/>
    </location>
</feature>
<dbReference type="PROSITE" id="PS50800">
    <property type="entry name" value="SAP"/>
    <property type="match status" value="1"/>
</dbReference>
<feature type="compositionally biased region" description="Basic residues" evidence="9">
    <location>
        <begin position="26"/>
        <end position="40"/>
    </location>
</feature>
<feature type="compositionally biased region" description="Low complexity" evidence="9">
    <location>
        <begin position="387"/>
        <end position="420"/>
    </location>
</feature>
<dbReference type="Pfam" id="PF02037">
    <property type="entry name" value="SAP"/>
    <property type="match status" value="1"/>
</dbReference>
<feature type="compositionally biased region" description="Basic and acidic residues" evidence="9">
    <location>
        <begin position="818"/>
        <end position="828"/>
    </location>
</feature>
<dbReference type="InterPro" id="IPR003034">
    <property type="entry name" value="SAP_dom"/>
</dbReference>
<accession>A0A914AJD7</accession>
<evidence type="ECO:0000256" key="5">
    <source>
        <dbReference type="ARBA" id="ARBA00023163"/>
    </source>
</evidence>
<feature type="region of interest" description="Disordered" evidence="9">
    <location>
        <begin position="305"/>
        <end position="349"/>
    </location>
</feature>
<dbReference type="OMA" id="MVSATHQ"/>
<feature type="compositionally biased region" description="Acidic residues" evidence="9">
    <location>
        <begin position="190"/>
        <end position="200"/>
    </location>
</feature>
<dbReference type="Gene3D" id="1.10.720.30">
    <property type="entry name" value="SAP domain"/>
    <property type="match status" value="1"/>
</dbReference>
<feature type="region of interest" description="Disordered" evidence="9">
    <location>
        <begin position="686"/>
        <end position="724"/>
    </location>
</feature>
<keyword evidence="5" id="KW-0804">Transcription</keyword>
<evidence type="ECO:0000256" key="9">
    <source>
        <dbReference type="SAM" id="MobiDB-lite"/>
    </source>
</evidence>
<comment type="subcellular location">
    <subcellularLocation>
        <location evidence="1">Nucleus</location>
    </subcellularLocation>
</comment>
<evidence type="ECO:0000256" key="1">
    <source>
        <dbReference type="ARBA" id="ARBA00004123"/>
    </source>
</evidence>
<evidence type="ECO:0000259" key="10">
    <source>
        <dbReference type="PROSITE" id="PS50800"/>
    </source>
</evidence>
<feature type="compositionally biased region" description="Low complexity" evidence="9">
    <location>
        <begin position="503"/>
        <end position="518"/>
    </location>
</feature>
<feature type="repeat" description="RPEL" evidence="7">
    <location>
        <begin position="95"/>
        <end position="120"/>
    </location>
</feature>
<dbReference type="PANTHER" id="PTHR22793">
    <property type="entry name" value="MYOCARDIN-RELATED TRANSCRIPTION FACTOR-RELATED"/>
    <property type="match status" value="1"/>
</dbReference>
<feature type="compositionally biased region" description="Polar residues" evidence="9">
    <location>
        <begin position="491"/>
        <end position="502"/>
    </location>
</feature>
<evidence type="ECO:0000313" key="12">
    <source>
        <dbReference type="Proteomes" id="UP000887568"/>
    </source>
</evidence>
<evidence type="ECO:0000256" key="4">
    <source>
        <dbReference type="ARBA" id="ARBA00023054"/>
    </source>
</evidence>
<feature type="compositionally biased region" description="Polar residues" evidence="9">
    <location>
        <begin position="526"/>
        <end position="554"/>
    </location>
</feature>
<dbReference type="GeneID" id="119734226"/>
<dbReference type="SUPFAM" id="SSF68906">
    <property type="entry name" value="SAP domain"/>
    <property type="match status" value="1"/>
</dbReference>
<dbReference type="GO" id="GO:0051145">
    <property type="term" value="P:smooth muscle cell differentiation"/>
    <property type="evidence" value="ECO:0007669"/>
    <property type="project" value="TreeGrafter"/>
</dbReference>
<proteinExistence type="predicted"/>
<feature type="region of interest" description="Disordered" evidence="9">
    <location>
        <begin position="24"/>
        <end position="45"/>
    </location>
</feature>
<dbReference type="InterPro" id="IPR043451">
    <property type="entry name" value="Myocardin-like"/>
</dbReference>
<dbReference type="RefSeq" id="XP_038063524.1">
    <property type="nucleotide sequence ID" value="XM_038207596.1"/>
</dbReference>
<dbReference type="GO" id="GO:0003713">
    <property type="term" value="F:transcription coactivator activity"/>
    <property type="evidence" value="ECO:0007669"/>
    <property type="project" value="TreeGrafter"/>
</dbReference>
<dbReference type="Proteomes" id="UP000887568">
    <property type="component" value="Unplaced"/>
</dbReference>
<evidence type="ECO:0000256" key="7">
    <source>
        <dbReference type="PROSITE-ProRule" id="PRU00401"/>
    </source>
</evidence>
<keyword evidence="4 8" id="KW-0175">Coiled coil</keyword>
<evidence type="ECO:0000256" key="8">
    <source>
        <dbReference type="SAM" id="Coils"/>
    </source>
</evidence>
<feature type="repeat" description="RPEL" evidence="7">
    <location>
        <begin position="51"/>
        <end position="76"/>
    </location>
</feature>
<feature type="compositionally biased region" description="Polar residues" evidence="9">
    <location>
        <begin position="567"/>
        <end position="593"/>
    </location>
</feature>
<dbReference type="PROSITE" id="PS51073">
    <property type="entry name" value="RPEL"/>
    <property type="match status" value="2"/>
</dbReference>
<organism evidence="11 12">
    <name type="scientific">Patiria miniata</name>
    <name type="common">Bat star</name>
    <name type="synonym">Asterina miniata</name>
    <dbReference type="NCBI Taxonomy" id="46514"/>
    <lineage>
        <taxon>Eukaryota</taxon>
        <taxon>Metazoa</taxon>
        <taxon>Echinodermata</taxon>
        <taxon>Eleutherozoa</taxon>
        <taxon>Asterozoa</taxon>
        <taxon>Asteroidea</taxon>
        <taxon>Valvatacea</taxon>
        <taxon>Valvatida</taxon>
        <taxon>Asterinidae</taxon>
        <taxon>Patiria</taxon>
    </lineage>
</organism>
<feature type="compositionally biased region" description="Polar residues" evidence="9">
    <location>
        <begin position="707"/>
        <end position="719"/>
    </location>
</feature>
<name>A0A914AJD7_PATMI</name>
<keyword evidence="2" id="KW-0677">Repeat</keyword>
<dbReference type="InterPro" id="IPR004018">
    <property type="entry name" value="RPEL_repeat"/>
</dbReference>
<dbReference type="SMART" id="SM00513">
    <property type="entry name" value="SAP"/>
    <property type="match status" value="1"/>
</dbReference>
<feature type="region of interest" description="Disordered" evidence="9">
    <location>
        <begin position="491"/>
        <end position="624"/>
    </location>
</feature>
<evidence type="ECO:0000256" key="3">
    <source>
        <dbReference type="ARBA" id="ARBA00023015"/>
    </source>
</evidence>